<dbReference type="Gene3D" id="3.90.1570.10">
    <property type="entry name" value="tt1808, chain A"/>
    <property type="match status" value="1"/>
</dbReference>
<dbReference type="RefSeq" id="WP_012165386.1">
    <property type="nucleotide sequence ID" value="NC_009925.1"/>
</dbReference>
<dbReference type="HOGENOM" id="CLU_098557_0_0_3"/>
<reference evidence="2 3" key="1">
    <citation type="journal article" date="2008" name="Proc. Natl. Acad. Sci. U.S.A.">
        <title>Niche adaptation and genome expansion in the chlorophyll d-producing cyanobacterium Acaryochloris marina.</title>
        <authorList>
            <person name="Swingley W.D."/>
            <person name="Chen M."/>
            <person name="Cheung P.C."/>
            <person name="Conrad A.L."/>
            <person name="Dejesa L.C."/>
            <person name="Hao J."/>
            <person name="Honchak B.M."/>
            <person name="Karbach L.E."/>
            <person name="Kurdoglu A."/>
            <person name="Lahiri S."/>
            <person name="Mastrian S.D."/>
            <person name="Miyashita H."/>
            <person name="Page L."/>
            <person name="Ramakrishna P."/>
            <person name="Satoh S."/>
            <person name="Sattley W.M."/>
            <person name="Shimada Y."/>
            <person name="Taylor H.L."/>
            <person name="Tomo T."/>
            <person name="Tsuchiya T."/>
            <person name="Wang Z.T."/>
            <person name="Raymond J."/>
            <person name="Mimuro M."/>
            <person name="Blankenship R.E."/>
            <person name="Touchman J.W."/>
        </authorList>
    </citation>
    <scope>NUCLEOTIDE SEQUENCE [LARGE SCALE GENOMIC DNA]</scope>
    <source>
        <strain evidence="3">MBIC 11017</strain>
    </source>
</reference>
<dbReference type="EMBL" id="CP000828">
    <property type="protein sequence ID" value="ABW30124.1"/>
    <property type="molecule type" value="Genomic_DNA"/>
</dbReference>
<dbReference type="InterPro" id="IPR012296">
    <property type="entry name" value="Nuclease_put_TT1808"/>
</dbReference>
<sequence length="223" mass="25707">MVQTELPPTDGLISTPVAEQRLTLHSVSWETYEKILEAFGEHRAAHITYDEGILEFMVPLEAHENPSDIIGDFVKAVTSESGFNIKSMASTTLRRHDLLKGAEPDRCYYIQNEALVRGRTVDLEKDPPPDLVIEIDITHTDVDKNSLYAVMGVPEFWRYNGKTLSIFQLIQRQYQEVEVSPTFPWVPKEIFYRYLEQCKQDGEIPALNDLRSWLQTHQPDQEQ</sequence>
<evidence type="ECO:0000313" key="2">
    <source>
        <dbReference type="EMBL" id="ABW30124.1"/>
    </source>
</evidence>
<name>B0C8G9_ACAM1</name>
<dbReference type="PANTHER" id="PTHR47152">
    <property type="entry name" value="SLR2084 PROTEIN-RELATED"/>
    <property type="match status" value="1"/>
</dbReference>
<keyword evidence="3" id="KW-1185">Reference proteome</keyword>
<evidence type="ECO:0000313" key="3">
    <source>
        <dbReference type="Proteomes" id="UP000000268"/>
    </source>
</evidence>
<dbReference type="PANTHER" id="PTHR47152:SF2">
    <property type="entry name" value="SLR2084 PROTEIN"/>
    <property type="match status" value="1"/>
</dbReference>
<dbReference type="KEGG" id="amr:AM1_5162"/>
<feature type="domain" description="Putative restriction endonuclease" evidence="1">
    <location>
        <begin position="29"/>
        <end position="182"/>
    </location>
</feature>
<organism evidence="2 3">
    <name type="scientific">Acaryochloris marina (strain MBIC 11017)</name>
    <dbReference type="NCBI Taxonomy" id="329726"/>
    <lineage>
        <taxon>Bacteria</taxon>
        <taxon>Bacillati</taxon>
        <taxon>Cyanobacteriota</taxon>
        <taxon>Cyanophyceae</taxon>
        <taxon>Acaryochloridales</taxon>
        <taxon>Acaryochloridaceae</taxon>
        <taxon>Acaryochloris</taxon>
    </lineage>
</organism>
<dbReference type="OrthoDB" id="5768410at2"/>
<dbReference type="InterPro" id="IPR008538">
    <property type="entry name" value="Uma2"/>
</dbReference>
<dbReference type="STRING" id="329726.AM1_5162"/>
<dbReference type="CDD" id="cd06260">
    <property type="entry name" value="DUF820-like"/>
    <property type="match status" value="1"/>
</dbReference>
<dbReference type="AlphaFoldDB" id="B0C8G9"/>
<proteinExistence type="predicted"/>
<protein>
    <recommendedName>
        <fullName evidence="1">Putative restriction endonuclease domain-containing protein</fullName>
    </recommendedName>
</protein>
<accession>B0C8G9</accession>
<dbReference type="eggNOG" id="COG4636">
    <property type="taxonomic scope" value="Bacteria"/>
</dbReference>
<evidence type="ECO:0000259" key="1">
    <source>
        <dbReference type="Pfam" id="PF05685"/>
    </source>
</evidence>
<gene>
    <name evidence="2" type="ordered locus">AM1_5162</name>
</gene>
<dbReference type="Proteomes" id="UP000000268">
    <property type="component" value="Chromosome"/>
</dbReference>
<dbReference type="Pfam" id="PF05685">
    <property type="entry name" value="Uma2"/>
    <property type="match status" value="1"/>
</dbReference>